<sequence length="91" mass="10280">MQSTLEEILVKHDWIMTFAHSPDILSLLRTNDSPSPLQFGRLWASSEGLKKALAELQSDLDLLHNAIAVLQSQKSRLQSFENNYKILRCAG</sequence>
<evidence type="ECO:0000256" key="1">
    <source>
        <dbReference type="SAM" id="Coils"/>
    </source>
</evidence>
<keyword evidence="3" id="KW-1185">Reference proteome</keyword>
<feature type="coiled-coil region" evidence="1">
    <location>
        <begin position="46"/>
        <end position="90"/>
    </location>
</feature>
<name>A0A2H3C922_ARMGA</name>
<dbReference type="OrthoDB" id="3365698at2759"/>
<dbReference type="STRING" id="47427.A0A2H3C922"/>
<keyword evidence="1" id="KW-0175">Coiled coil</keyword>
<organism evidence="2 3">
    <name type="scientific">Armillaria gallica</name>
    <name type="common">Bulbous honey fungus</name>
    <name type="synonym">Armillaria bulbosa</name>
    <dbReference type="NCBI Taxonomy" id="47427"/>
    <lineage>
        <taxon>Eukaryota</taxon>
        <taxon>Fungi</taxon>
        <taxon>Dikarya</taxon>
        <taxon>Basidiomycota</taxon>
        <taxon>Agaricomycotina</taxon>
        <taxon>Agaricomycetes</taxon>
        <taxon>Agaricomycetidae</taxon>
        <taxon>Agaricales</taxon>
        <taxon>Marasmiineae</taxon>
        <taxon>Physalacriaceae</taxon>
        <taxon>Armillaria</taxon>
    </lineage>
</organism>
<dbReference type="EMBL" id="KZ293769">
    <property type="protein sequence ID" value="PBK79581.1"/>
    <property type="molecule type" value="Genomic_DNA"/>
</dbReference>
<protein>
    <submittedName>
        <fullName evidence="2">Uncharacterized protein</fullName>
    </submittedName>
</protein>
<accession>A0A2H3C922</accession>
<dbReference type="Proteomes" id="UP000217790">
    <property type="component" value="Unassembled WGS sequence"/>
</dbReference>
<gene>
    <name evidence="2" type="ORF">ARMGADRAFT_1069363</name>
</gene>
<reference evidence="3" key="1">
    <citation type="journal article" date="2017" name="Nat. Ecol. Evol.">
        <title>Genome expansion and lineage-specific genetic innovations in the forest pathogenic fungi Armillaria.</title>
        <authorList>
            <person name="Sipos G."/>
            <person name="Prasanna A.N."/>
            <person name="Walter M.C."/>
            <person name="O'Connor E."/>
            <person name="Balint B."/>
            <person name="Krizsan K."/>
            <person name="Kiss B."/>
            <person name="Hess J."/>
            <person name="Varga T."/>
            <person name="Slot J."/>
            <person name="Riley R."/>
            <person name="Boka B."/>
            <person name="Rigling D."/>
            <person name="Barry K."/>
            <person name="Lee J."/>
            <person name="Mihaltcheva S."/>
            <person name="LaButti K."/>
            <person name="Lipzen A."/>
            <person name="Waldron R."/>
            <person name="Moloney N.M."/>
            <person name="Sperisen C."/>
            <person name="Kredics L."/>
            <person name="Vagvoelgyi C."/>
            <person name="Patrignani A."/>
            <person name="Fitzpatrick D."/>
            <person name="Nagy I."/>
            <person name="Doyle S."/>
            <person name="Anderson J.B."/>
            <person name="Grigoriev I.V."/>
            <person name="Gueldener U."/>
            <person name="Muensterkoetter M."/>
            <person name="Nagy L.G."/>
        </authorList>
    </citation>
    <scope>NUCLEOTIDE SEQUENCE [LARGE SCALE GENOMIC DNA]</scope>
    <source>
        <strain evidence="3">Ar21-2</strain>
    </source>
</reference>
<proteinExistence type="predicted"/>
<dbReference type="InParanoid" id="A0A2H3C922"/>
<evidence type="ECO:0000313" key="2">
    <source>
        <dbReference type="EMBL" id="PBK79581.1"/>
    </source>
</evidence>
<evidence type="ECO:0000313" key="3">
    <source>
        <dbReference type="Proteomes" id="UP000217790"/>
    </source>
</evidence>
<dbReference type="AlphaFoldDB" id="A0A2H3C922"/>
<feature type="non-terminal residue" evidence="2">
    <location>
        <position position="91"/>
    </location>
</feature>